<reference evidence="9" key="2">
    <citation type="submission" date="2025-08" db="UniProtKB">
        <authorList>
            <consortium name="Ensembl"/>
        </authorList>
    </citation>
    <scope>IDENTIFICATION</scope>
    <source>
        <strain evidence="9">2N</strain>
    </source>
</reference>
<dbReference type="CDD" id="cd09578">
    <property type="entry name" value="SAM_Scm"/>
    <property type="match status" value="1"/>
</dbReference>
<dbReference type="HOGENOM" id="CLU_045829_0_0_1"/>
<dbReference type="SMART" id="SM00454">
    <property type="entry name" value="SAM"/>
    <property type="match status" value="1"/>
</dbReference>
<dbReference type="GO" id="GO:0045892">
    <property type="term" value="P:negative regulation of DNA-templated transcription"/>
    <property type="evidence" value="ECO:0007669"/>
    <property type="project" value="TreeGrafter"/>
</dbReference>
<evidence type="ECO:0000256" key="2">
    <source>
        <dbReference type="ARBA" id="ARBA00008469"/>
    </source>
</evidence>
<comment type="similarity">
    <text evidence="2">Belongs to the SCM family.</text>
</comment>
<feature type="region of interest" description="Disordered" evidence="7">
    <location>
        <begin position="249"/>
        <end position="299"/>
    </location>
</feature>
<dbReference type="InterPro" id="IPR021987">
    <property type="entry name" value="SLED"/>
</dbReference>
<dbReference type="GO" id="GO:0005634">
    <property type="term" value="C:nucleus"/>
    <property type="evidence" value="ECO:0007669"/>
    <property type="project" value="UniProtKB-SubCell"/>
</dbReference>
<dbReference type="Proteomes" id="UP000005447">
    <property type="component" value="Unassembled WGS sequence"/>
</dbReference>
<name>H0VMI9_CAVPO</name>
<dbReference type="Pfam" id="PF12140">
    <property type="entry name" value="SLED"/>
    <property type="match status" value="1"/>
</dbReference>
<feature type="compositionally biased region" description="Basic and acidic residues" evidence="7">
    <location>
        <begin position="278"/>
        <end position="292"/>
    </location>
</feature>
<reference evidence="9" key="3">
    <citation type="submission" date="2025-09" db="UniProtKB">
        <authorList>
            <consortium name="Ensembl"/>
        </authorList>
    </citation>
    <scope>IDENTIFICATION</scope>
    <source>
        <strain evidence="9">2N</strain>
    </source>
</reference>
<dbReference type="EMBL" id="AAKN02044835">
    <property type="status" value="NOT_ANNOTATED_CDS"/>
    <property type="molecule type" value="Genomic_DNA"/>
</dbReference>
<dbReference type="STRING" id="10141.ENSCPOP00000011621"/>
<evidence type="ECO:0000256" key="7">
    <source>
        <dbReference type="SAM" id="MobiDB-lite"/>
    </source>
</evidence>
<evidence type="ECO:0000256" key="4">
    <source>
        <dbReference type="ARBA" id="ARBA00023015"/>
    </source>
</evidence>
<accession>H0VMI9</accession>
<dbReference type="GO" id="GO:0042393">
    <property type="term" value="F:histone binding"/>
    <property type="evidence" value="ECO:0007669"/>
    <property type="project" value="TreeGrafter"/>
</dbReference>
<dbReference type="PANTHER" id="PTHR12247:SF85">
    <property type="entry name" value="SEX COMB ON MIDLEG-LIKE PROTEIN 4"/>
    <property type="match status" value="1"/>
</dbReference>
<dbReference type="FunCoup" id="H0VMI9">
    <property type="interactions" value="33"/>
</dbReference>
<reference evidence="10" key="1">
    <citation type="journal article" date="2011" name="Nature">
        <title>A high-resolution map of human evolutionary constraint using 29 mammals.</title>
        <authorList>
            <person name="Lindblad-Toh K."/>
            <person name="Garber M."/>
            <person name="Zuk O."/>
            <person name="Lin M.F."/>
            <person name="Parker B.J."/>
            <person name="Washietl S."/>
            <person name="Kheradpour P."/>
            <person name="Ernst J."/>
            <person name="Jordan G."/>
            <person name="Mauceli E."/>
            <person name="Ward L.D."/>
            <person name="Lowe C.B."/>
            <person name="Holloway A.K."/>
            <person name="Clamp M."/>
            <person name="Gnerre S."/>
            <person name="Alfoldi J."/>
            <person name="Beal K."/>
            <person name="Chang J."/>
            <person name="Clawson H."/>
            <person name="Cuff J."/>
            <person name="Di Palma F."/>
            <person name="Fitzgerald S."/>
            <person name="Flicek P."/>
            <person name="Guttman M."/>
            <person name="Hubisz M.J."/>
            <person name="Jaffe D.B."/>
            <person name="Jungreis I."/>
            <person name="Kent W.J."/>
            <person name="Kostka D."/>
            <person name="Lara M."/>
            <person name="Martins A.L."/>
            <person name="Massingham T."/>
            <person name="Moltke I."/>
            <person name="Raney B.J."/>
            <person name="Rasmussen M.D."/>
            <person name="Robinson J."/>
            <person name="Stark A."/>
            <person name="Vilella A.J."/>
            <person name="Wen J."/>
            <person name="Xie X."/>
            <person name="Zody M.C."/>
            <person name="Baldwin J."/>
            <person name="Bloom T."/>
            <person name="Chin C.W."/>
            <person name="Heiman D."/>
            <person name="Nicol R."/>
            <person name="Nusbaum C."/>
            <person name="Young S."/>
            <person name="Wilkinson J."/>
            <person name="Worley K.C."/>
            <person name="Kovar C.L."/>
            <person name="Muzny D.M."/>
            <person name="Gibbs R.A."/>
            <person name="Cree A."/>
            <person name="Dihn H.H."/>
            <person name="Fowler G."/>
            <person name="Jhangiani S."/>
            <person name="Joshi V."/>
            <person name="Lee S."/>
            <person name="Lewis L.R."/>
            <person name="Nazareth L.V."/>
            <person name="Okwuonu G."/>
            <person name="Santibanez J."/>
            <person name="Warren W.C."/>
            <person name="Mardis E.R."/>
            <person name="Weinstock G.M."/>
            <person name="Wilson R.K."/>
            <person name="Delehaunty K."/>
            <person name="Dooling D."/>
            <person name="Fronik C."/>
            <person name="Fulton L."/>
            <person name="Fulton B."/>
            <person name="Graves T."/>
            <person name="Minx P."/>
            <person name="Sodergren E."/>
            <person name="Birney E."/>
            <person name="Margulies E.H."/>
            <person name="Herrero J."/>
            <person name="Green E.D."/>
            <person name="Haussler D."/>
            <person name="Siepel A."/>
            <person name="Goldman N."/>
            <person name="Pollard K.S."/>
            <person name="Pedersen J.S."/>
            <person name="Lander E.S."/>
            <person name="Kellis M."/>
        </authorList>
    </citation>
    <scope>NUCLEOTIDE SEQUENCE [LARGE SCALE GENOMIC DNA]</scope>
    <source>
        <strain evidence="10">2N</strain>
    </source>
</reference>
<dbReference type="Bgee" id="ENSCPOG00000012909">
    <property type="expression patterns" value="Expressed in adult mammalian kidney and 4 other cell types or tissues"/>
</dbReference>
<keyword evidence="5" id="KW-0804">Transcription</keyword>
<dbReference type="Ensembl" id="ENSCPOT00000013034.3">
    <property type="protein sequence ID" value="ENSCPOP00000011621.3"/>
    <property type="gene ID" value="ENSCPOG00000012909.4"/>
</dbReference>
<evidence type="ECO:0000256" key="3">
    <source>
        <dbReference type="ARBA" id="ARBA00022491"/>
    </source>
</evidence>
<keyword evidence="3" id="KW-0678">Repressor</keyword>
<dbReference type="InterPro" id="IPR047531">
    <property type="entry name" value="SAM_Scm-like"/>
</dbReference>
<dbReference type="InterPro" id="IPR050548">
    <property type="entry name" value="PcG_chromatin_remod_factors"/>
</dbReference>
<feature type="domain" description="SAM" evidence="8">
    <location>
        <begin position="298"/>
        <end position="367"/>
    </location>
</feature>
<dbReference type="SUPFAM" id="SSF47769">
    <property type="entry name" value="SAM/Pointed domain"/>
    <property type="match status" value="1"/>
</dbReference>
<protein>
    <submittedName>
        <fullName evidence="9">Scm polycomb group protein like 4</fullName>
    </submittedName>
</protein>
<dbReference type="Gene3D" id="3.90.1150.190">
    <property type="entry name" value="SLED domain"/>
    <property type="match status" value="1"/>
</dbReference>
<keyword evidence="4" id="KW-0805">Transcription regulation</keyword>
<keyword evidence="10" id="KW-1185">Reference proteome</keyword>
<feature type="compositionally biased region" description="Pro residues" evidence="7">
    <location>
        <begin position="12"/>
        <end position="21"/>
    </location>
</feature>
<sequence>MQALGVTGRKPGWPPLHPTPSNPFSASARPPPAVKIPKKRAELISGSHASCALSPPGSTPKPDLSSTPQDTATGPKLAAPQALTAVCLRRQHANTGPYLEGEKVRQLPEHLGPEQPAVVLQQSVQACTDCAHRQKRVFTWSSRATMASWCQHLRSLPVVNSVGYALCFLARLCRSLLCDDLFSHQPFGGTTSTSEKAPERETGISVPGEPHSMNCYSMDPRSTTCQHEGSWPPSSLYCKKLSSGDFRLGGGSAATTSSSAPGLRPPASSPKGNGILWKETDPSPRDGQDARPPRTRNPATWTVEDVVRFVKDADPQALGPHVELFRKHEIDGNALLLLKSDMIMKYLGLKLGPALKLCYHIDKLKQAKF</sequence>
<dbReference type="AlphaFoldDB" id="H0VMI9"/>
<dbReference type="InterPro" id="IPR001660">
    <property type="entry name" value="SAM"/>
</dbReference>
<dbReference type="FunFam" id="1.10.150.50:FF:000018">
    <property type="entry name" value="Polycomb protein scmh1 isoform 4"/>
    <property type="match status" value="1"/>
</dbReference>
<dbReference type="Gene3D" id="1.10.150.50">
    <property type="entry name" value="Transcription Factor, Ets-1"/>
    <property type="match status" value="1"/>
</dbReference>
<evidence type="ECO:0000256" key="6">
    <source>
        <dbReference type="ARBA" id="ARBA00023242"/>
    </source>
</evidence>
<dbReference type="OMA" id="XSASFDG"/>
<dbReference type="InterPro" id="IPR038348">
    <property type="entry name" value="SLED_sf"/>
</dbReference>
<dbReference type="GeneTree" id="ENSGT00940000157463"/>
<evidence type="ECO:0000256" key="5">
    <source>
        <dbReference type="ARBA" id="ARBA00023163"/>
    </source>
</evidence>
<gene>
    <name evidence="9" type="primary">SCML4</name>
</gene>
<proteinExistence type="inferred from homology"/>
<evidence type="ECO:0000259" key="8">
    <source>
        <dbReference type="SMART" id="SM00454"/>
    </source>
</evidence>
<keyword evidence="6" id="KW-0539">Nucleus</keyword>
<dbReference type="InterPro" id="IPR013761">
    <property type="entry name" value="SAM/pointed_sf"/>
</dbReference>
<dbReference type="PANTHER" id="PTHR12247">
    <property type="entry name" value="POLYCOMB GROUP PROTEIN"/>
    <property type="match status" value="1"/>
</dbReference>
<evidence type="ECO:0000313" key="9">
    <source>
        <dbReference type="Ensembl" id="ENSCPOP00000011621.3"/>
    </source>
</evidence>
<feature type="region of interest" description="Disordered" evidence="7">
    <location>
        <begin position="189"/>
        <end position="217"/>
    </location>
</feature>
<dbReference type="InParanoid" id="H0VMI9"/>
<dbReference type="VEuPathDB" id="HostDB:ENSCPOG00000012909"/>
<comment type="subcellular location">
    <subcellularLocation>
        <location evidence="1">Nucleus</location>
    </subcellularLocation>
</comment>
<dbReference type="Pfam" id="PF00536">
    <property type="entry name" value="SAM_1"/>
    <property type="match status" value="1"/>
</dbReference>
<organism evidence="9 10">
    <name type="scientific">Cavia porcellus</name>
    <name type="common">Guinea pig</name>
    <dbReference type="NCBI Taxonomy" id="10141"/>
    <lineage>
        <taxon>Eukaryota</taxon>
        <taxon>Metazoa</taxon>
        <taxon>Chordata</taxon>
        <taxon>Craniata</taxon>
        <taxon>Vertebrata</taxon>
        <taxon>Euteleostomi</taxon>
        <taxon>Mammalia</taxon>
        <taxon>Eutheria</taxon>
        <taxon>Euarchontoglires</taxon>
        <taxon>Glires</taxon>
        <taxon>Rodentia</taxon>
        <taxon>Hystricomorpha</taxon>
        <taxon>Caviidae</taxon>
        <taxon>Cavia</taxon>
    </lineage>
</organism>
<feature type="region of interest" description="Disordered" evidence="7">
    <location>
        <begin position="1"/>
        <end position="76"/>
    </location>
</feature>
<evidence type="ECO:0000313" key="10">
    <source>
        <dbReference type="Proteomes" id="UP000005447"/>
    </source>
</evidence>
<dbReference type="GO" id="GO:0003682">
    <property type="term" value="F:chromatin binding"/>
    <property type="evidence" value="ECO:0007669"/>
    <property type="project" value="TreeGrafter"/>
</dbReference>
<evidence type="ECO:0000256" key="1">
    <source>
        <dbReference type="ARBA" id="ARBA00004123"/>
    </source>
</evidence>